<keyword evidence="3" id="KW-1185">Reference proteome</keyword>
<accession>A0A3N4HII4</accession>
<reference evidence="2 3" key="1">
    <citation type="journal article" date="2018" name="Nat. Ecol. Evol.">
        <title>Pezizomycetes genomes reveal the molecular basis of ectomycorrhizal truffle lifestyle.</title>
        <authorList>
            <person name="Murat C."/>
            <person name="Payen T."/>
            <person name="Noel B."/>
            <person name="Kuo A."/>
            <person name="Morin E."/>
            <person name="Chen J."/>
            <person name="Kohler A."/>
            <person name="Krizsan K."/>
            <person name="Balestrini R."/>
            <person name="Da Silva C."/>
            <person name="Montanini B."/>
            <person name="Hainaut M."/>
            <person name="Levati E."/>
            <person name="Barry K.W."/>
            <person name="Belfiori B."/>
            <person name="Cichocki N."/>
            <person name="Clum A."/>
            <person name="Dockter R.B."/>
            <person name="Fauchery L."/>
            <person name="Guy J."/>
            <person name="Iotti M."/>
            <person name="Le Tacon F."/>
            <person name="Lindquist E.A."/>
            <person name="Lipzen A."/>
            <person name="Malagnac F."/>
            <person name="Mello A."/>
            <person name="Molinier V."/>
            <person name="Miyauchi S."/>
            <person name="Poulain J."/>
            <person name="Riccioni C."/>
            <person name="Rubini A."/>
            <person name="Sitrit Y."/>
            <person name="Splivallo R."/>
            <person name="Traeger S."/>
            <person name="Wang M."/>
            <person name="Zifcakova L."/>
            <person name="Wipf D."/>
            <person name="Zambonelli A."/>
            <person name="Paolocci F."/>
            <person name="Nowrousian M."/>
            <person name="Ottonello S."/>
            <person name="Baldrian P."/>
            <person name="Spatafora J.W."/>
            <person name="Henrissat B."/>
            <person name="Nagy L.G."/>
            <person name="Aury J.M."/>
            <person name="Wincker P."/>
            <person name="Grigoriev I.V."/>
            <person name="Bonfante P."/>
            <person name="Martin F.M."/>
        </authorList>
    </citation>
    <scope>NUCLEOTIDE SEQUENCE [LARGE SCALE GENOMIC DNA]</scope>
    <source>
        <strain evidence="2 3">RN42</strain>
    </source>
</reference>
<dbReference type="AlphaFoldDB" id="A0A3N4HII4"/>
<name>A0A3N4HII4_ASCIM</name>
<protein>
    <submittedName>
        <fullName evidence="2">Uncharacterized protein</fullName>
    </submittedName>
</protein>
<feature type="signal peptide" evidence="1">
    <location>
        <begin position="1"/>
        <end position="28"/>
    </location>
</feature>
<feature type="chain" id="PRO_5018163825" evidence="1">
    <location>
        <begin position="29"/>
        <end position="139"/>
    </location>
</feature>
<proteinExistence type="predicted"/>
<evidence type="ECO:0000256" key="1">
    <source>
        <dbReference type="SAM" id="SignalP"/>
    </source>
</evidence>
<dbReference type="EMBL" id="ML119847">
    <property type="protein sequence ID" value="RPA72776.1"/>
    <property type="molecule type" value="Genomic_DNA"/>
</dbReference>
<organism evidence="2 3">
    <name type="scientific">Ascobolus immersus RN42</name>
    <dbReference type="NCBI Taxonomy" id="1160509"/>
    <lineage>
        <taxon>Eukaryota</taxon>
        <taxon>Fungi</taxon>
        <taxon>Dikarya</taxon>
        <taxon>Ascomycota</taxon>
        <taxon>Pezizomycotina</taxon>
        <taxon>Pezizomycetes</taxon>
        <taxon>Pezizales</taxon>
        <taxon>Ascobolaceae</taxon>
        <taxon>Ascobolus</taxon>
    </lineage>
</organism>
<sequence length="139" mass="15834">MPSIQITSMLSIFSILYLLTLLLPLVTAQDQLAQGPFWDLKIYSGKDCKKGVLMSYYSSRNSIKCQQFPTNDIPNEDYPTIKHPEGSVHIVLRDRSHKLTMYDAMYCAGFPGMYQTYVGPRTVCTSRTKGSWRVSVEPR</sequence>
<gene>
    <name evidence="2" type="ORF">BJ508DRAFT_67829</name>
</gene>
<keyword evidence="1" id="KW-0732">Signal</keyword>
<evidence type="ECO:0000313" key="2">
    <source>
        <dbReference type="EMBL" id="RPA72776.1"/>
    </source>
</evidence>
<evidence type="ECO:0000313" key="3">
    <source>
        <dbReference type="Proteomes" id="UP000275078"/>
    </source>
</evidence>
<dbReference type="Proteomes" id="UP000275078">
    <property type="component" value="Unassembled WGS sequence"/>
</dbReference>